<dbReference type="Proteomes" id="UP000184112">
    <property type="component" value="Unassembled WGS sequence"/>
</dbReference>
<dbReference type="RefSeq" id="WP_254796629.1">
    <property type="nucleotide sequence ID" value="NZ_FQWH01000028.1"/>
</dbReference>
<reference evidence="1 2" key="1">
    <citation type="submission" date="2016-11" db="EMBL/GenBank/DDBJ databases">
        <authorList>
            <person name="Jaros S."/>
            <person name="Januszkiewicz K."/>
            <person name="Wedrychowicz H."/>
        </authorList>
    </citation>
    <scope>NUCLEOTIDE SEQUENCE [LARGE SCALE GENOMIC DNA]</scope>
    <source>
        <strain evidence="1 2">DSM 6792</strain>
    </source>
</reference>
<protein>
    <submittedName>
        <fullName evidence="1">Uncharacterized protein</fullName>
    </submittedName>
</protein>
<sequence>MIRIEDKNGENIEVLNLAKAIKQADYFRNFAHEDKLFEKFDKKRQAYWQDLYEKLVAISNLDLDVDVEQTKQ</sequence>
<proteinExistence type="predicted"/>
<dbReference type="AlphaFoldDB" id="A0A1M5WAS0"/>
<name>A0A1M5WAS0_FLAJO</name>
<dbReference type="EMBL" id="FQWH01000028">
    <property type="protein sequence ID" value="SHH84551.1"/>
    <property type="molecule type" value="Genomic_DNA"/>
</dbReference>
<accession>A0A1M5WAS0</accession>
<organism evidence="1 2">
    <name type="scientific">Flavobacterium johnsoniae</name>
    <name type="common">Cytophaga johnsonae</name>
    <dbReference type="NCBI Taxonomy" id="986"/>
    <lineage>
        <taxon>Bacteria</taxon>
        <taxon>Pseudomonadati</taxon>
        <taxon>Bacteroidota</taxon>
        <taxon>Flavobacteriia</taxon>
        <taxon>Flavobacteriales</taxon>
        <taxon>Flavobacteriaceae</taxon>
        <taxon>Flavobacterium</taxon>
    </lineage>
</organism>
<evidence type="ECO:0000313" key="2">
    <source>
        <dbReference type="Proteomes" id="UP000184112"/>
    </source>
</evidence>
<gene>
    <name evidence="1" type="ORF">SAMN05444388_1286</name>
</gene>
<evidence type="ECO:0000313" key="1">
    <source>
        <dbReference type="EMBL" id="SHH84551.1"/>
    </source>
</evidence>